<feature type="region of interest" description="Disordered" evidence="1">
    <location>
        <begin position="106"/>
        <end position="125"/>
    </location>
</feature>
<dbReference type="Proteomes" id="UP000245697">
    <property type="component" value="Unassembled WGS sequence"/>
</dbReference>
<dbReference type="SUPFAM" id="SSF48403">
    <property type="entry name" value="Ankyrin repeat"/>
    <property type="match status" value="1"/>
</dbReference>
<sequence length="125" mass="12970">MTTGSVVLGTEDPLAIAAVQAIRGGDLAALRRLLADNPALATARLDDGGASRTLLHVATDWPGHYPNGSTTVAVLAGAGADVDARFTGPHTETPLHWAAARQWCRDRRRTGTVTAPAGRPPQSPT</sequence>
<reference evidence="2 3" key="1">
    <citation type="submission" date="2018-05" db="EMBL/GenBank/DDBJ databases">
        <title>Genomic Encyclopedia of Archaeal and Bacterial Type Strains, Phase II (KMG-II): from individual species to whole genera.</title>
        <authorList>
            <person name="Goeker M."/>
        </authorList>
    </citation>
    <scope>NUCLEOTIDE SEQUENCE [LARGE SCALE GENOMIC DNA]</scope>
    <source>
        <strain evidence="2 3">DSM 45184</strain>
    </source>
</reference>
<dbReference type="EMBL" id="QGGR01000040">
    <property type="protein sequence ID" value="PWK30200.1"/>
    <property type="molecule type" value="Genomic_DNA"/>
</dbReference>
<dbReference type="RefSeq" id="WP_203896622.1">
    <property type="nucleotide sequence ID" value="NZ_BONA01000100.1"/>
</dbReference>
<accession>A0A316EJY0</accession>
<name>A0A316EJY0_9ACTN</name>
<organism evidence="2 3">
    <name type="scientific">Actinoplanes xinjiangensis</name>
    <dbReference type="NCBI Taxonomy" id="512350"/>
    <lineage>
        <taxon>Bacteria</taxon>
        <taxon>Bacillati</taxon>
        <taxon>Actinomycetota</taxon>
        <taxon>Actinomycetes</taxon>
        <taxon>Micromonosporales</taxon>
        <taxon>Micromonosporaceae</taxon>
        <taxon>Actinoplanes</taxon>
    </lineage>
</organism>
<evidence type="ECO:0000313" key="3">
    <source>
        <dbReference type="Proteomes" id="UP000245697"/>
    </source>
</evidence>
<protein>
    <recommendedName>
        <fullName evidence="4">Ankyrin repeat protein</fullName>
    </recommendedName>
</protein>
<comment type="caution">
    <text evidence="2">The sequence shown here is derived from an EMBL/GenBank/DDBJ whole genome shotgun (WGS) entry which is preliminary data.</text>
</comment>
<keyword evidence="3" id="KW-1185">Reference proteome</keyword>
<evidence type="ECO:0000256" key="1">
    <source>
        <dbReference type="SAM" id="MobiDB-lite"/>
    </source>
</evidence>
<evidence type="ECO:0000313" key="2">
    <source>
        <dbReference type="EMBL" id="PWK30200.1"/>
    </source>
</evidence>
<evidence type="ECO:0008006" key="4">
    <source>
        <dbReference type="Google" id="ProtNLM"/>
    </source>
</evidence>
<proteinExistence type="predicted"/>
<gene>
    <name evidence="2" type="ORF">BC793_14054</name>
</gene>
<dbReference type="AlphaFoldDB" id="A0A316EJY0"/>
<dbReference type="Gene3D" id="1.25.40.20">
    <property type="entry name" value="Ankyrin repeat-containing domain"/>
    <property type="match status" value="1"/>
</dbReference>
<dbReference type="InterPro" id="IPR036770">
    <property type="entry name" value="Ankyrin_rpt-contain_sf"/>
</dbReference>